<comment type="caution">
    <text evidence="2">The sequence shown here is derived from an EMBL/GenBank/DDBJ whole genome shotgun (WGS) entry which is preliminary data.</text>
</comment>
<evidence type="ECO:0000313" key="3">
    <source>
        <dbReference type="Proteomes" id="UP000185783"/>
    </source>
</evidence>
<keyword evidence="1" id="KW-1133">Transmembrane helix</keyword>
<evidence type="ECO:0000313" key="2">
    <source>
        <dbReference type="EMBL" id="OKL44583.1"/>
    </source>
</evidence>
<evidence type="ECO:0008006" key="4">
    <source>
        <dbReference type="Google" id="ProtNLM"/>
    </source>
</evidence>
<dbReference type="OrthoDB" id="9808190at2"/>
<organism evidence="2 3">
    <name type="scientific">Pseudovibrio exalbescens</name>
    <dbReference type="NCBI Taxonomy" id="197461"/>
    <lineage>
        <taxon>Bacteria</taxon>
        <taxon>Pseudomonadati</taxon>
        <taxon>Pseudomonadota</taxon>
        <taxon>Alphaproteobacteria</taxon>
        <taxon>Hyphomicrobiales</taxon>
        <taxon>Stappiaceae</taxon>
        <taxon>Pseudovibrio</taxon>
    </lineage>
</organism>
<keyword evidence="1" id="KW-0812">Transmembrane</keyword>
<protein>
    <recommendedName>
        <fullName evidence="4">Integral membrane protein</fullName>
    </recommendedName>
</protein>
<accession>A0A1U7JIK8</accession>
<dbReference type="RefSeq" id="WP_051268828.1">
    <property type="nucleotide sequence ID" value="NZ_LVVZ01000014.1"/>
</dbReference>
<dbReference type="Proteomes" id="UP000185783">
    <property type="component" value="Unassembled WGS sequence"/>
</dbReference>
<evidence type="ECO:0000256" key="1">
    <source>
        <dbReference type="SAM" id="Phobius"/>
    </source>
</evidence>
<dbReference type="InterPro" id="IPR019253">
    <property type="entry name" value="DUF2244_TM"/>
</dbReference>
<reference evidence="2 3" key="1">
    <citation type="submission" date="2016-03" db="EMBL/GenBank/DDBJ databases">
        <title>Genome sequence of Nesiotobacter sp. nov., a moderately halophilic alphaproteobacterium isolated from the Yellow Sea, China.</title>
        <authorList>
            <person name="Zhang G."/>
            <person name="Zhang R."/>
        </authorList>
    </citation>
    <scope>NUCLEOTIDE SEQUENCE [LARGE SCALE GENOMIC DNA]</scope>
    <source>
        <strain evidence="2 3">WB1-6</strain>
    </source>
</reference>
<keyword evidence="1" id="KW-0472">Membrane</keyword>
<gene>
    <name evidence="2" type="ORF">A3843_09405</name>
</gene>
<proteinExistence type="predicted"/>
<feature type="transmembrane region" description="Helical" evidence="1">
    <location>
        <begin position="43"/>
        <end position="61"/>
    </location>
</feature>
<dbReference type="Pfam" id="PF10003">
    <property type="entry name" value="DUF2244"/>
    <property type="match status" value="1"/>
</dbReference>
<keyword evidence="3" id="KW-1185">Reference proteome</keyword>
<dbReference type="STRING" id="197461.A3843_09405"/>
<dbReference type="AlphaFoldDB" id="A0A1U7JIK8"/>
<name>A0A1U7JIK8_9HYPH</name>
<dbReference type="EMBL" id="LVVZ01000014">
    <property type="protein sequence ID" value="OKL44583.1"/>
    <property type="molecule type" value="Genomic_DNA"/>
</dbReference>
<dbReference type="InterPro" id="IPR016990">
    <property type="entry name" value="UCP032162_TM"/>
</dbReference>
<sequence>MTRDKYYQSQGPEQTAISADQDCFPPFFEAVLTPYRSMPKSGLAWLLAVTAAMAAVSAAFMAAVGLWFAPLLFLLPVGALWLAFHSNFKAAQAYEHVRVSPFHIHVTQVSGRGHQTEVQVNPLHTRLVVRRLEDEGVTHIFLVAGNQRVSVGSFLNPADRTSFADAFVAAIQTAKSDGLAVYSRNAI</sequence>
<feature type="transmembrane region" description="Helical" evidence="1">
    <location>
        <begin position="67"/>
        <end position="84"/>
    </location>
</feature>
<dbReference type="PIRSF" id="PIRSF032162">
    <property type="entry name" value="UCP032162_imp"/>
    <property type="match status" value="1"/>
</dbReference>